<evidence type="ECO:0000256" key="5">
    <source>
        <dbReference type="ARBA" id="ARBA00023128"/>
    </source>
</evidence>
<protein>
    <recommendedName>
        <fullName evidence="3">Altered inheritance of mitochondria protein 9, mitochondrial</fullName>
    </recommendedName>
    <alternativeName>
        <fullName evidence="6">Found in mitochondrial proteome protein 29</fullName>
    </alternativeName>
</protein>
<evidence type="ECO:0000256" key="2">
    <source>
        <dbReference type="ARBA" id="ARBA00005543"/>
    </source>
</evidence>
<proteinExistence type="inferred from homology"/>
<dbReference type="InterPro" id="IPR002575">
    <property type="entry name" value="Aminoglycoside_PTrfase"/>
</dbReference>
<dbReference type="GO" id="GO:0005739">
    <property type="term" value="C:mitochondrion"/>
    <property type="evidence" value="ECO:0007669"/>
    <property type="project" value="UniProtKB-SubCell"/>
</dbReference>
<dbReference type="SUPFAM" id="SSF56112">
    <property type="entry name" value="Protein kinase-like (PK-like)"/>
    <property type="match status" value="1"/>
</dbReference>
<dbReference type="AlphaFoldDB" id="A0A1J9QUT5"/>
<keyword evidence="9" id="KW-1185">Reference proteome</keyword>
<evidence type="ECO:0000256" key="6">
    <source>
        <dbReference type="ARBA" id="ARBA00031849"/>
    </source>
</evidence>
<name>A0A1J9QUT5_9EURO</name>
<comment type="similarity">
    <text evidence="2">Belongs to the AIM9 family.</text>
</comment>
<dbReference type="Pfam" id="PF01636">
    <property type="entry name" value="APH"/>
    <property type="match status" value="1"/>
</dbReference>
<dbReference type="VEuPathDB" id="FungiDB:AJ78_00980"/>
<dbReference type="Proteomes" id="UP000182235">
    <property type="component" value="Unassembled WGS sequence"/>
</dbReference>
<keyword evidence="4" id="KW-0809">Transit peptide</keyword>
<evidence type="ECO:0000256" key="4">
    <source>
        <dbReference type="ARBA" id="ARBA00022946"/>
    </source>
</evidence>
<dbReference type="InterPro" id="IPR051035">
    <property type="entry name" value="Mito_inheritance_9"/>
</dbReference>
<comment type="caution">
    <text evidence="8">The sequence shown here is derived from an EMBL/GenBank/DDBJ whole genome shotgun (WGS) entry which is preliminary data.</text>
</comment>
<gene>
    <name evidence="8" type="ORF">AJ78_00980</name>
</gene>
<evidence type="ECO:0000256" key="1">
    <source>
        <dbReference type="ARBA" id="ARBA00004173"/>
    </source>
</evidence>
<accession>A0A1J9QUT5</accession>
<evidence type="ECO:0000313" key="8">
    <source>
        <dbReference type="EMBL" id="OJD19029.1"/>
    </source>
</evidence>
<keyword evidence="5" id="KW-0496">Mitochondrion</keyword>
<dbReference type="EMBL" id="LGRN01000019">
    <property type="protein sequence ID" value="OJD19029.1"/>
    <property type="molecule type" value="Genomic_DNA"/>
</dbReference>
<reference evidence="8 9" key="1">
    <citation type="submission" date="2015-07" db="EMBL/GenBank/DDBJ databases">
        <title>Emmonsia species relationships and genome sequence.</title>
        <authorList>
            <consortium name="The Broad Institute Genomics Platform"/>
            <person name="Cuomo C.A."/>
            <person name="Munoz J.F."/>
            <person name="Imamovic A."/>
            <person name="Priest M.E."/>
            <person name="Young S."/>
            <person name="Clay O.K."/>
            <person name="McEwen J.G."/>
        </authorList>
    </citation>
    <scope>NUCLEOTIDE SEQUENCE [LARGE SCALE GENOMIC DNA]</scope>
    <source>
        <strain evidence="8 9">UAMH 9510</strain>
    </source>
</reference>
<comment type="subcellular location">
    <subcellularLocation>
        <location evidence="1">Mitochondrion</location>
    </subcellularLocation>
</comment>
<dbReference type="PANTHER" id="PTHR36091:SF1">
    <property type="entry name" value="ALTERED INHERITANCE OF MITOCHONDRIA PROTEIN 9, MITOCHONDRIAL"/>
    <property type="match status" value="1"/>
</dbReference>
<feature type="domain" description="Aminoglycoside phosphotransferase" evidence="7">
    <location>
        <begin position="286"/>
        <end position="369"/>
    </location>
</feature>
<organism evidence="8 9">
    <name type="scientific">Emergomyces pasteurianus Ep9510</name>
    <dbReference type="NCBI Taxonomy" id="1447872"/>
    <lineage>
        <taxon>Eukaryota</taxon>
        <taxon>Fungi</taxon>
        <taxon>Dikarya</taxon>
        <taxon>Ascomycota</taxon>
        <taxon>Pezizomycotina</taxon>
        <taxon>Eurotiomycetes</taxon>
        <taxon>Eurotiomycetidae</taxon>
        <taxon>Onygenales</taxon>
        <taxon>Ajellomycetaceae</taxon>
        <taxon>Emergomyces</taxon>
    </lineage>
</organism>
<sequence>MSFFSFLSFRGGGDTPARNPELYIEKPDGTAERATEEDLFRYSRHRWIFNEEKEIARRYRKFDLQKLVEVAIDTAGDGAQSCHTKVLKCVEGLHNKALLLTMDNGKEVFAKLPNPNAGPARYVTASEVATREFLREVVNVPIPRVLAWSCDPANPVGAEYIIEEKAAGTRLGSLWHDWPRKSKLRVIEQVGKIEHALTTTKFTKHGSLYFKQDLPTLKERNDTLLIEPLPSVQSADLDRYAIGPLTSAELWGSGPENIDLDRGPWRRPEDYARAMGNNEVAWIEKHASPRINYYASLKRSELPDQALALLSKYLKVAPYLVPSDNDSEAVANVLWHPDLHLDNVFVDPTTCQITGIIDWQSASIAPLFYQSCIPRMFRHDGPVREGWVVPEPPDNFDSLSEEEQTQMDQKLESERMHKLDLFFLRQSLITIVALWDTLSHPNRTTKCPINFTRAERDLHVKEDENMTGVGNMLKLFQDKGVLPVDGMVDPEDYEAAQADSVKFKDILVGLAKDEEEGELFNKLWPYQDQESGEGKLHGDLPD</sequence>
<evidence type="ECO:0000259" key="7">
    <source>
        <dbReference type="Pfam" id="PF01636"/>
    </source>
</evidence>
<dbReference type="InterPro" id="IPR011009">
    <property type="entry name" value="Kinase-like_dom_sf"/>
</dbReference>
<dbReference type="PANTHER" id="PTHR36091">
    <property type="entry name" value="ALTERED INHERITANCE OF MITOCHONDRIA PROTEIN 9, MITOCHONDRIAL"/>
    <property type="match status" value="1"/>
</dbReference>
<dbReference type="Gene3D" id="3.90.1200.10">
    <property type="match status" value="1"/>
</dbReference>
<evidence type="ECO:0000313" key="9">
    <source>
        <dbReference type="Proteomes" id="UP000182235"/>
    </source>
</evidence>
<dbReference type="OrthoDB" id="4200494at2759"/>
<evidence type="ECO:0000256" key="3">
    <source>
        <dbReference type="ARBA" id="ARBA00016197"/>
    </source>
</evidence>